<name>A0ABQ8U7K2_9EUKA</name>
<comment type="caution">
    <text evidence="7">The sequence shown here is derived from an EMBL/GenBank/DDBJ whole genome shotgun (WGS) entry which is preliminary data.</text>
</comment>
<dbReference type="CDD" id="cd17039">
    <property type="entry name" value="Ubl_ubiquitin_like"/>
    <property type="match status" value="1"/>
</dbReference>
<accession>A0ABQ8U7K2</accession>
<dbReference type="SMART" id="SM00165">
    <property type="entry name" value="UBA"/>
    <property type="match status" value="1"/>
</dbReference>
<dbReference type="InterPro" id="IPR029071">
    <property type="entry name" value="Ubiquitin-like_domsf"/>
</dbReference>
<dbReference type="Proteomes" id="UP001141327">
    <property type="component" value="Unassembled WGS sequence"/>
</dbReference>
<organism evidence="7 8">
    <name type="scientific">Paratrimastix pyriformis</name>
    <dbReference type="NCBI Taxonomy" id="342808"/>
    <lineage>
        <taxon>Eukaryota</taxon>
        <taxon>Metamonada</taxon>
        <taxon>Preaxostyla</taxon>
        <taxon>Paratrimastigidae</taxon>
        <taxon>Paratrimastix</taxon>
    </lineage>
</organism>
<dbReference type="Pfam" id="PF00627">
    <property type="entry name" value="UBA"/>
    <property type="match status" value="1"/>
</dbReference>
<evidence type="ECO:0000256" key="3">
    <source>
        <dbReference type="ARBA" id="ARBA00022833"/>
    </source>
</evidence>
<feature type="region of interest" description="Disordered" evidence="4">
    <location>
        <begin position="410"/>
        <end position="452"/>
    </location>
</feature>
<evidence type="ECO:0000256" key="1">
    <source>
        <dbReference type="ARBA" id="ARBA00022723"/>
    </source>
</evidence>
<evidence type="ECO:0000313" key="8">
    <source>
        <dbReference type="Proteomes" id="UP001141327"/>
    </source>
</evidence>
<dbReference type="InterPro" id="IPR000626">
    <property type="entry name" value="Ubiquitin-like_dom"/>
</dbReference>
<proteinExistence type="predicted"/>
<dbReference type="InterPro" id="IPR029063">
    <property type="entry name" value="SAM-dependent_MTases_sf"/>
</dbReference>
<dbReference type="SMART" id="SM00213">
    <property type="entry name" value="UBQ"/>
    <property type="match status" value="1"/>
</dbReference>
<feature type="domain" description="UBA" evidence="5">
    <location>
        <begin position="669"/>
        <end position="711"/>
    </location>
</feature>
<dbReference type="InterPro" id="IPR015940">
    <property type="entry name" value="UBA"/>
</dbReference>
<keyword evidence="3" id="KW-0862">Zinc</keyword>
<dbReference type="EMBL" id="JAPMOS010000112">
    <property type="protein sequence ID" value="KAJ4455320.1"/>
    <property type="molecule type" value="Genomic_DNA"/>
</dbReference>
<feature type="region of interest" description="Disordered" evidence="4">
    <location>
        <begin position="646"/>
        <end position="666"/>
    </location>
</feature>
<evidence type="ECO:0000259" key="5">
    <source>
        <dbReference type="PROSITE" id="PS50030"/>
    </source>
</evidence>
<keyword evidence="2" id="KW-0863">Zinc-finger</keyword>
<dbReference type="SMART" id="SM00396">
    <property type="entry name" value="ZnF_UBR1"/>
    <property type="match status" value="1"/>
</dbReference>
<protein>
    <recommendedName>
        <fullName evidence="9">Ubiquitin-like domain-containing protein</fullName>
    </recommendedName>
</protein>
<feature type="region of interest" description="Disordered" evidence="4">
    <location>
        <begin position="284"/>
        <end position="305"/>
    </location>
</feature>
<keyword evidence="1" id="KW-0479">Metal-binding</keyword>
<dbReference type="Gene3D" id="3.40.50.150">
    <property type="entry name" value="Vaccinia Virus protein VP39"/>
    <property type="match status" value="2"/>
</dbReference>
<keyword evidence="8" id="KW-1185">Reference proteome</keyword>
<gene>
    <name evidence="7" type="ORF">PAPYR_9788</name>
</gene>
<dbReference type="InterPro" id="IPR003126">
    <property type="entry name" value="Znf_UBR"/>
</dbReference>
<evidence type="ECO:0000259" key="6">
    <source>
        <dbReference type="PROSITE" id="PS50053"/>
    </source>
</evidence>
<sequence>MLRWFVSMLHAVKTVFKIGFPISSLFLVFWYLALRATPQNSSKKSRFPFARFFTFFSNRRGPHSLFRLIQTLEYLFLTRDRQATFQFLSSDYHQCGVGMREKLSILKNFARTTWDVRGFHSNSEMFVAADRVLKRAASLTEAYMVIHPPPVRKTSRASPSKKRVPPMDLATAQLLLGADPTHLELDVVECGCALGSSSAKISYVVGLVERTMQKVLLHAYHRPVAVRAHLFVYDSFQGIPPNDEIHEQLSFGKDVPPESEEEVPEVPVRRPAALATTVVRRHTEVIDAPAPSPSPSPRPSDAAAEYQGSDGLVLPAGDAPADTKLAYAPAGQRVPHPLECRFMAGSFKGRLASVTTVVTRYGCIRVTSFRKGWFDDSLPLPGSCPVPSADAAAPPPASVLPQASASALLPSASASTPAHDGAPQVTSEAAPLPVLAPEKKEKKKEKKEKPAAPRALPLPLLDVVVLDVDLLSSTRTCLVRLYPLMKPGAFLLSQDGHLKAHVDMMRSPAFWVDEVLRRERLPETVTPATLPPEYPTIVGLGQRKFVEIIRPLDCSLASAPSRQNLNLMKIVLQDSGAQRLGEITVESSGLVSDLKAQIPAGLVPAQSLLVFRGAVLHDGQSLSACDLTDGSCVVVFQRMPRHVYRSPPIPRPAPLQREHQPPEAPAPVRADIAAAVQTLQEMGFSEVDDCRQALLDSEGDIGRAVQLLTGACLSHPAWLVRQPAFSFFVGCPGSPAIDPGFRIGNPLTLSLPGSPRVGACADGGRCSFAVTGPNMVFQPVFMCATCQLTGTKGICAACKASCHAGHDVRFSHHGSFYCGPPAT</sequence>
<feature type="domain" description="Ubiquitin-like" evidence="6">
    <location>
        <begin position="568"/>
        <end position="642"/>
    </location>
</feature>
<dbReference type="Pfam" id="PF02207">
    <property type="entry name" value="zf-UBR"/>
    <property type="match status" value="1"/>
</dbReference>
<dbReference type="SUPFAM" id="SSF46934">
    <property type="entry name" value="UBA-like"/>
    <property type="match status" value="1"/>
</dbReference>
<dbReference type="CDD" id="cd19671">
    <property type="entry name" value="UBR-box_UBR4_5_6_7"/>
    <property type="match status" value="1"/>
</dbReference>
<evidence type="ECO:0008006" key="9">
    <source>
        <dbReference type="Google" id="ProtNLM"/>
    </source>
</evidence>
<evidence type="ECO:0000256" key="2">
    <source>
        <dbReference type="ARBA" id="ARBA00022771"/>
    </source>
</evidence>
<dbReference type="Gene3D" id="3.10.20.90">
    <property type="entry name" value="Phosphatidylinositol 3-kinase Catalytic Subunit, Chain A, domain 1"/>
    <property type="match status" value="1"/>
</dbReference>
<reference evidence="7" key="1">
    <citation type="journal article" date="2022" name="bioRxiv">
        <title>Genomics of Preaxostyla Flagellates Illuminates Evolutionary Transitions and the Path Towards Mitochondrial Loss.</title>
        <authorList>
            <person name="Novak L.V.F."/>
            <person name="Treitli S.C."/>
            <person name="Pyrih J."/>
            <person name="Halakuc P."/>
            <person name="Pipaliya S.V."/>
            <person name="Vacek V."/>
            <person name="Brzon O."/>
            <person name="Soukal P."/>
            <person name="Eme L."/>
            <person name="Dacks J.B."/>
            <person name="Karnkowska A."/>
            <person name="Elias M."/>
            <person name="Hampl V."/>
        </authorList>
    </citation>
    <scope>NUCLEOTIDE SEQUENCE</scope>
    <source>
        <strain evidence="7">RCP-MX</strain>
    </source>
</reference>
<dbReference type="Gene3D" id="1.10.8.10">
    <property type="entry name" value="DNA helicase RuvA subunit, C-terminal domain"/>
    <property type="match status" value="1"/>
</dbReference>
<dbReference type="SUPFAM" id="SSF54236">
    <property type="entry name" value="Ubiquitin-like"/>
    <property type="match status" value="1"/>
</dbReference>
<evidence type="ECO:0000313" key="7">
    <source>
        <dbReference type="EMBL" id="KAJ4455320.1"/>
    </source>
</evidence>
<dbReference type="InterPro" id="IPR009060">
    <property type="entry name" value="UBA-like_sf"/>
</dbReference>
<dbReference type="PROSITE" id="PS50053">
    <property type="entry name" value="UBIQUITIN_2"/>
    <property type="match status" value="1"/>
</dbReference>
<evidence type="ECO:0000256" key="4">
    <source>
        <dbReference type="SAM" id="MobiDB-lite"/>
    </source>
</evidence>
<dbReference type="PROSITE" id="PS50030">
    <property type="entry name" value="UBA"/>
    <property type="match status" value="1"/>
</dbReference>